<dbReference type="InterPro" id="IPR032880">
    <property type="entry name" value="CSC1/OSCA1-like_N"/>
</dbReference>
<dbReference type="Pfam" id="PF14703">
    <property type="entry name" value="PHM7_cyt"/>
    <property type="match status" value="1"/>
</dbReference>
<name>A0A2P8A689_9PEZI</name>
<protein>
    <recommendedName>
        <fullName evidence="15">Calcium permeable stress-gated cation channel 1</fullName>
    </recommendedName>
</protein>
<dbReference type="GO" id="GO:0005227">
    <property type="term" value="F:calcium-activated cation channel activity"/>
    <property type="evidence" value="ECO:0007669"/>
    <property type="project" value="InterPro"/>
</dbReference>
<proteinExistence type="inferred from homology"/>
<evidence type="ECO:0000256" key="5">
    <source>
        <dbReference type="ARBA" id="ARBA00022989"/>
    </source>
</evidence>
<keyword evidence="6 9" id="KW-0472">Membrane</keyword>
<comment type="caution">
    <text evidence="13">The sequence shown here is derived from an EMBL/GenBank/DDBJ whole genome shotgun (WGS) entry which is preliminary data.</text>
</comment>
<evidence type="ECO:0000256" key="7">
    <source>
        <dbReference type="SAM" id="Coils"/>
    </source>
</evidence>
<reference evidence="13 14" key="1">
    <citation type="submission" date="2017-05" db="EMBL/GenBank/DDBJ databases">
        <title>Draft genome sequence of Elsinoe australis.</title>
        <authorList>
            <person name="Cheng Q."/>
        </authorList>
    </citation>
    <scope>NUCLEOTIDE SEQUENCE [LARGE SCALE GENOMIC DNA]</scope>
    <source>
        <strain evidence="13 14">NL1</strain>
    </source>
</reference>
<evidence type="ECO:0000259" key="12">
    <source>
        <dbReference type="Pfam" id="PF14703"/>
    </source>
</evidence>
<feature type="transmembrane region" description="Helical" evidence="9">
    <location>
        <begin position="612"/>
        <end position="639"/>
    </location>
</feature>
<evidence type="ECO:0000256" key="8">
    <source>
        <dbReference type="SAM" id="MobiDB-lite"/>
    </source>
</evidence>
<evidence type="ECO:0000256" key="4">
    <source>
        <dbReference type="ARBA" id="ARBA00022692"/>
    </source>
</evidence>
<dbReference type="AlphaFoldDB" id="A0A2P8A689"/>
<evidence type="ECO:0000256" key="2">
    <source>
        <dbReference type="ARBA" id="ARBA00007779"/>
    </source>
</evidence>
<dbReference type="Pfam" id="PF13967">
    <property type="entry name" value="RSN1_TM"/>
    <property type="match status" value="1"/>
</dbReference>
<evidence type="ECO:0000259" key="11">
    <source>
        <dbReference type="Pfam" id="PF13967"/>
    </source>
</evidence>
<evidence type="ECO:0000256" key="1">
    <source>
        <dbReference type="ARBA" id="ARBA00004141"/>
    </source>
</evidence>
<evidence type="ECO:0000256" key="6">
    <source>
        <dbReference type="ARBA" id="ARBA00023136"/>
    </source>
</evidence>
<dbReference type="InterPro" id="IPR045122">
    <property type="entry name" value="Csc1-like"/>
</dbReference>
<dbReference type="PANTHER" id="PTHR13018">
    <property type="entry name" value="PROBABLE MEMBRANE PROTEIN DUF221-RELATED"/>
    <property type="match status" value="1"/>
</dbReference>
<dbReference type="OrthoDB" id="2150324at2759"/>
<dbReference type="EMBL" id="NHZQ01000066">
    <property type="protein sequence ID" value="PSK55979.1"/>
    <property type="molecule type" value="Genomic_DNA"/>
</dbReference>
<evidence type="ECO:0000256" key="3">
    <source>
        <dbReference type="ARBA" id="ARBA00022448"/>
    </source>
</evidence>
<keyword evidence="14" id="KW-1185">Reference proteome</keyword>
<feature type="coiled-coil region" evidence="7">
    <location>
        <begin position="320"/>
        <end position="347"/>
    </location>
</feature>
<feature type="transmembrane region" description="Helical" evidence="9">
    <location>
        <begin position="47"/>
        <end position="69"/>
    </location>
</feature>
<evidence type="ECO:0000313" key="14">
    <source>
        <dbReference type="Proteomes" id="UP000243723"/>
    </source>
</evidence>
<feature type="transmembrane region" description="Helical" evidence="9">
    <location>
        <begin position="541"/>
        <end position="561"/>
    </location>
</feature>
<keyword evidence="5 9" id="KW-1133">Transmembrane helix</keyword>
<feature type="compositionally biased region" description="Basic and acidic residues" evidence="8">
    <location>
        <begin position="874"/>
        <end position="893"/>
    </location>
</feature>
<dbReference type="InterPro" id="IPR027815">
    <property type="entry name" value="CSC1/OSCA1-like_cyt"/>
</dbReference>
<keyword evidence="3" id="KW-0813">Transport</keyword>
<feature type="transmembrane region" description="Helical" evidence="9">
    <location>
        <begin position="450"/>
        <end position="470"/>
    </location>
</feature>
<feature type="compositionally biased region" description="Low complexity" evidence="8">
    <location>
        <begin position="953"/>
        <end position="968"/>
    </location>
</feature>
<comment type="subcellular location">
    <subcellularLocation>
        <location evidence="1">Membrane</location>
        <topology evidence="1">Multi-pass membrane protein</topology>
    </subcellularLocation>
</comment>
<keyword evidence="7" id="KW-0175">Coiled coil</keyword>
<feature type="transmembrane region" description="Helical" evidence="9">
    <location>
        <begin position="692"/>
        <end position="712"/>
    </location>
</feature>
<dbReference type="Pfam" id="PF02714">
    <property type="entry name" value="RSN1_7TM"/>
    <property type="match status" value="1"/>
</dbReference>
<gene>
    <name evidence="13" type="ORF">B9Z65_4857</name>
</gene>
<keyword evidence="4 9" id="KW-0812">Transmembrane</keyword>
<feature type="transmembrane region" description="Helical" evidence="9">
    <location>
        <begin position="180"/>
        <end position="200"/>
    </location>
</feature>
<accession>A0A2P8A689</accession>
<evidence type="ECO:0000256" key="9">
    <source>
        <dbReference type="SAM" id="Phobius"/>
    </source>
</evidence>
<evidence type="ECO:0000313" key="13">
    <source>
        <dbReference type="EMBL" id="PSK55979.1"/>
    </source>
</evidence>
<dbReference type="InterPro" id="IPR003864">
    <property type="entry name" value="CSC1/OSCA1-like_7TM"/>
</dbReference>
<feature type="domain" description="CSC1/OSCA1-like N-terminal transmembrane" evidence="11">
    <location>
        <begin position="47"/>
        <end position="200"/>
    </location>
</feature>
<feature type="region of interest" description="Disordered" evidence="8">
    <location>
        <begin position="840"/>
        <end position="859"/>
    </location>
</feature>
<feature type="compositionally biased region" description="Polar residues" evidence="8">
    <location>
        <begin position="12"/>
        <end position="22"/>
    </location>
</feature>
<dbReference type="GO" id="GO:0005886">
    <property type="term" value="C:plasma membrane"/>
    <property type="evidence" value="ECO:0007669"/>
    <property type="project" value="TreeGrafter"/>
</dbReference>
<comment type="similarity">
    <text evidence="2">Belongs to the CSC1 (TC 1.A.17) family.</text>
</comment>
<organism evidence="13 14">
    <name type="scientific">Elsinoe australis</name>
    <dbReference type="NCBI Taxonomy" id="40998"/>
    <lineage>
        <taxon>Eukaryota</taxon>
        <taxon>Fungi</taxon>
        <taxon>Dikarya</taxon>
        <taxon>Ascomycota</taxon>
        <taxon>Pezizomycotina</taxon>
        <taxon>Dothideomycetes</taxon>
        <taxon>Dothideomycetidae</taxon>
        <taxon>Myriangiales</taxon>
        <taxon>Elsinoaceae</taxon>
        <taxon>Elsinoe</taxon>
    </lineage>
</organism>
<feature type="transmembrane region" description="Helical" evidence="9">
    <location>
        <begin position="407"/>
        <end position="430"/>
    </location>
</feature>
<feature type="region of interest" description="Disordered" evidence="8">
    <location>
        <begin position="1"/>
        <end position="22"/>
    </location>
</feature>
<feature type="transmembrane region" description="Helical" evidence="9">
    <location>
        <begin position="497"/>
        <end position="521"/>
    </location>
</feature>
<feature type="domain" description="CSC1/OSCA1-like 7TM region" evidence="10">
    <location>
        <begin position="402"/>
        <end position="683"/>
    </location>
</feature>
<feature type="transmembrane region" description="Helical" evidence="9">
    <location>
        <begin position="133"/>
        <end position="152"/>
    </location>
</feature>
<evidence type="ECO:0008006" key="15">
    <source>
        <dbReference type="Google" id="ProtNLM"/>
    </source>
</evidence>
<feature type="transmembrane region" description="Helical" evidence="9">
    <location>
        <begin position="666"/>
        <end position="686"/>
    </location>
</feature>
<sequence length="1007" mass="112671">MDASRVVHLASRQESSAPISTDIQTGDPQVDTLLRLLSGGFQQQSTAFLAAVASSLAITAAIIAVFCFLRPLNNVVYAPRAKYADSKHVPPPVAKGPFAWLTPVIKTKEMELVEKLGLDATVFLRFARMMRNMMTALAIIGCGILLPTNLVAGRGMTRSFSGIEFLPRLTPQFLYQSSAFWAYVVVAYLFDGIICYFLWYNYRAIVRLRRNYFDSAEYQQSLASRTLLVSEIPKDLRSNEGITSLTEQTCPAADVPRAAIARNVKELPELVAEHTATVEQLEEVLAKYLKNPNKMPATRPTCKVSKKDAAYKGGKKVDAIEYLTNRIKQLERQIKEVRQSVDTRNAMNYGFASWQNISDAHATAFAARKGGAKNTVMRLAPKPHDFIWQNMTLTRKNRQWKNFVNNLWVALLTVFWIAPNIFSAVFLANLSNLGQLWPAFQRSLDAHSTGWGIFQGIAAPAIQSAFYYFLPHIFRRLSMRAGDQTKTSRERHVLHKLFSFFVFNNLFIYSLFSAIWAYGVAVIGATKRGDNWYDALVEGKLFNLVMLSLISMSTFWLTWLLQRNLGAAIDLAQLVNLAWGSFSRRFLSPTPRQLIRLSAPQPFDYAGYYNYFLFYMTVAMCYAPLQPLVLPVTAFYFWLDSAMKKYLLMYVFITKTESGGRFWRVLFNRVIFNALFGNAIVALVVVAQGNSWAMLGALGPLPFLMIGFKFYCARAFDHQIEYYTTKADSEHNAASKEMKKGTEKVGVRFGHPVLYKPLITPMVHAKAQHMLRQIYSGRTSVELDDTHTVSGYSDVYMNPMAHNKPGKSAGQADAPFQIVGENEMDFEHWKNQAEFRDAAGGDGELFGRSADMIRRPSEQSTMTEMLYGGAASRPDSRGSHTRSDSVSSDRTKVEGGMQYPAGYHNPGRTGSNLRDHSVGSESGRSEWGTGEDGRSDLLKGAARMGRSPPPGRVPVGSRGLASRSGSRGPHSRDGSQGPLNRWGNGYADAETPGQEETSYDYFRGRRS</sequence>
<evidence type="ECO:0000259" key="10">
    <source>
        <dbReference type="Pfam" id="PF02714"/>
    </source>
</evidence>
<dbReference type="Proteomes" id="UP000243723">
    <property type="component" value="Unassembled WGS sequence"/>
</dbReference>
<dbReference type="PANTHER" id="PTHR13018:SF149">
    <property type="entry name" value="DOMAIN PROTEIN, PUTATIVE (AFU_ORTHOLOGUE AFUA_3G11660)-RELATED"/>
    <property type="match status" value="1"/>
</dbReference>
<feature type="region of interest" description="Disordered" evidence="8">
    <location>
        <begin position="868"/>
        <end position="1007"/>
    </location>
</feature>
<feature type="domain" description="CSC1/OSCA1-like cytosolic" evidence="12">
    <location>
        <begin position="224"/>
        <end position="390"/>
    </location>
</feature>